<reference evidence="1" key="1">
    <citation type="submission" date="2021-01" db="EMBL/GenBank/DDBJ databases">
        <title>Whole genome shotgun sequence of Actinoplanes siamensis NBRC 109076.</title>
        <authorList>
            <person name="Komaki H."/>
            <person name="Tamura T."/>
        </authorList>
    </citation>
    <scope>NUCLEOTIDE SEQUENCE</scope>
    <source>
        <strain evidence="1">NBRC 109076</strain>
    </source>
</reference>
<evidence type="ECO:0000313" key="2">
    <source>
        <dbReference type="Proteomes" id="UP000629619"/>
    </source>
</evidence>
<dbReference type="Proteomes" id="UP000629619">
    <property type="component" value="Unassembled WGS sequence"/>
</dbReference>
<comment type="caution">
    <text evidence="1">The sequence shown here is derived from an EMBL/GenBank/DDBJ whole genome shotgun (WGS) entry which is preliminary data.</text>
</comment>
<protein>
    <submittedName>
        <fullName evidence="1">Uncharacterized protein</fullName>
    </submittedName>
</protein>
<organism evidence="1 2">
    <name type="scientific">Actinoplanes siamensis</name>
    <dbReference type="NCBI Taxonomy" id="1223317"/>
    <lineage>
        <taxon>Bacteria</taxon>
        <taxon>Bacillati</taxon>
        <taxon>Actinomycetota</taxon>
        <taxon>Actinomycetes</taxon>
        <taxon>Micromonosporales</taxon>
        <taxon>Micromonosporaceae</taxon>
        <taxon>Actinoplanes</taxon>
    </lineage>
</organism>
<keyword evidence="2" id="KW-1185">Reference proteome</keyword>
<proteinExistence type="predicted"/>
<sequence length="129" mass="14021">MQTRSENDVKTKVQQHAERIASLVGNPLVNPSLTSRGCTGRGGETSDKIFTVQGAYNVDPPQKDQHLASLDRVKADWVAKGYTITDDRTVGPDDGVVAAKTPDGYDLDIERAIPDGFAILIHSPCFERP</sequence>
<dbReference type="AlphaFoldDB" id="A0A919N5D6"/>
<accession>A0A919N5D6</accession>
<dbReference type="EMBL" id="BOMW01000020">
    <property type="protein sequence ID" value="GIF04634.1"/>
    <property type="molecule type" value="Genomic_DNA"/>
</dbReference>
<evidence type="ECO:0000313" key="1">
    <source>
        <dbReference type="EMBL" id="GIF04634.1"/>
    </source>
</evidence>
<dbReference type="RefSeq" id="WP_239102593.1">
    <property type="nucleotide sequence ID" value="NZ_BOMW01000020.1"/>
</dbReference>
<name>A0A919N5D6_9ACTN</name>
<gene>
    <name evidence="1" type="ORF">Asi03nite_21720</name>
</gene>